<keyword evidence="1" id="KW-0547">Nucleotide-binding</keyword>
<feature type="domain" description="Helicase ATP-binding" evidence="5">
    <location>
        <begin position="311"/>
        <end position="492"/>
    </location>
</feature>
<dbReference type="InterPro" id="IPR050628">
    <property type="entry name" value="SNF2_RAD54_helicase_TF"/>
</dbReference>
<dbReference type="InterPro" id="IPR014001">
    <property type="entry name" value="Helicase_ATP-bd"/>
</dbReference>
<evidence type="ECO:0000256" key="3">
    <source>
        <dbReference type="ARBA" id="ARBA00022840"/>
    </source>
</evidence>
<accession>A0A0F4ZBY7</accession>
<comment type="caution">
    <text evidence="7">The sequence shown here is derived from an EMBL/GenBank/DDBJ whole genome shotgun (WGS) entry which is preliminary data.</text>
</comment>
<feature type="compositionally biased region" description="Basic and acidic residues" evidence="4">
    <location>
        <begin position="743"/>
        <end position="752"/>
    </location>
</feature>
<feature type="region of interest" description="Disordered" evidence="4">
    <location>
        <begin position="36"/>
        <end position="79"/>
    </location>
</feature>
<keyword evidence="2" id="KW-0378">Hydrolase</keyword>
<feature type="region of interest" description="Disordered" evidence="4">
    <location>
        <begin position="711"/>
        <end position="897"/>
    </location>
</feature>
<feature type="region of interest" description="Disordered" evidence="4">
    <location>
        <begin position="241"/>
        <end position="271"/>
    </location>
</feature>
<dbReference type="CDD" id="cd18793">
    <property type="entry name" value="SF2_C_SNF"/>
    <property type="match status" value="1"/>
</dbReference>
<feature type="region of interest" description="Disordered" evidence="4">
    <location>
        <begin position="1075"/>
        <end position="1121"/>
    </location>
</feature>
<dbReference type="GO" id="GO:0016787">
    <property type="term" value="F:hydrolase activity"/>
    <property type="evidence" value="ECO:0007669"/>
    <property type="project" value="UniProtKB-KW"/>
</dbReference>
<dbReference type="PANTHER" id="PTHR45626">
    <property type="entry name" value="TRANSCRIPTION TERMINATION FACTOR 2-RELATED"/>
    <property type="match status" value="1"/>
</dbReference>
<dbReference type="SUPFAM" id="SSF52540">
    <property type="entry name" value="P-loop containing nucleoside triphosphate hydrolases"/>
    <property type="match status" value="2"/>
</dbReference>
<evidence type="ECO:0000259" key="6">
    <source>
        <dbReference type="PROSITE" id="PS51194"/>
    </source>
</evidence>
<feature type="compositionally biased region" description="Basic and acidic residues" evidence="4">
    <location>
        <begin position="1080"/>
        <end position="1097"/>
    </location>
</feature>
<feature type="region of interest" description="Disordered" evidence="4">
    <location>
        <begin position="95"/>
        <end position="173"/>
    </location>
</feature>
<dbReference type="PROSITE" id="PS51192">
    <property type="entry name" value="HELICASE_ATP_BIND_1"/>
    <property type="match status" value="1"/>
</dbReference>
<sequence>MARPSNPDPPAKKNSIDGDLDDDELDRLINETAALGQSWFDQHTSSAVQSKKQSTPPPAQSKTNGKVPTGGHAPGAIQNALAKTFGRVGRAVKKEDLEDVTAKESNEIQNTPAKATTERTKAFDQQPSKPSPISPSSKSQKSGHVISSRKQAAVFNMRKQRPEHHLDNSSAHRIVPRSEAPLPLYKPKRLDSAAHTFDTMNTFGTMDYRPTENKAAAAMAPDQNVYMDPAKALSDLKALLEGGMDDDDDDDVKEEEEEEREEGGKGSKSLEKSVDYTAIRADGSLTGLTVKLLPHQVEGVTWMKGRELGPVKRGKVPKGGILADDMGLGKTLQTLSLILSHQKPVGAVPKKKHYADLDKSTLVVAPLALIRQWEAEIKDKVGTDRPLSVCVHHGPQRSRNPDDLAKFDVVVTTYQILVSEHSSSMDNAPVGCLGVKWWRVVLDEAHTIKNRNAKATKACCALTSEFRWCLTGTPMQNNLDELQSLVCFLRIRPYDDLREWRENIDKPMKNGKGHIAIRRLHSLLRCFMKRRTKDILKEEGALQPGGKAALDAAREKGVAEGKPAGGSVANSTGFRVTQRRIQPISTTFTPAEKRFYDRLEDRADRSMQRMLEGKLNYANALVLLLRLRQACNHPKLVEGKIEKDREAVGDAVGKAGKTGGIDVDSLTDMFAGVDITMRICSICGREMQKKDVDPEMCGECLADLAYFDMEQEGDEEKEPIAKKEKPAIKETNPEKKPTKKTKKPIDPDKTDREDEQSIIPRARRAPRRKIVYDEGDDDDEEEEEGSWIVSDDDRGSLNLGRAGGTTDEDAEGGGDTLGSDSAVSEDDEDESRLESFVEQDDDDGPEDYESDGNESDVSSGNISVSGNVSESEDAPETDNSTSDSDSDSTPEPDKPAAVIASSKIRELLRILNAEAYQHKFIVFSQFTSMLTLVEPFLSAANLGFVRYDGSMRNDERESSLARLRSDVATRVLLCSLKCGSLGLNLTAATRVVILEPFWNPFIEEQAIDRVHRLTQTVDVVVYKLTVAGTVEERILQLQERKRLLAEQAIEGGMKKNAFKLGMKEMLELFGREQQQQQQQHVERRDQGYEDEKKEPVRQRQRGVLRGQKEKPEESGLYGRRW</sequence>
<dbReference type="InterPro" id="IPR027417">
    <property type="entry name" value="P-loop_NTPase"/>
</dbReference>
<feature type="compositionally biased region" description="Acidic residues" evidence="4">
    <location>
        <begin position="823"/>
        <end position="854"/>
    </location>
</feature>
<dbReference type="CDD" id="cd18008">
    <property type="entry name" value="DEXDc_SHPRH-like"/>
    <property type="match status" value="1"/>
</dbReference>
<reference evidence="7 8" key="1">
    <citation type="submission" date="2015-03" db="EMBL/GenBank/DDBJ databases">
        <authorList>
            <person name="Radwan O."/>
            <person name="Al-Naeli F.A."/>
            <person name="Rendon G.A."/>
            <person name="Fields C."/>
        </authorList>
    </citation>
    <scope>NUCLEOTIDE SEQUENCE [LARGE SCALE GENOMIC DNA]</scope>
    <source>
        <strain evidence="7">CR-DP1</strain>
    </source>
</reference>
<organism evidence="7 8">
    <name type="scientific">Thielaviopsis punctulata</name>
    <dbReference type="NCBI Taxonomy" id="72032"/>
    <lineage>
        <taxon>Eukaryota</taxon>
        <taxon>Fungi</taxon>
        <taxon>Dikarya</taxon>
        <taxon>Ascomycota</taxon>
        <taxon>Pezizomycotina</taxon>
        <taxon>Sordariomycetes</taxon>
        <taxon>Hypocreomycetidae</taxon>
        <taxon>Microascales</taxon>
        <taxon>Ceratocystidaceae</taxon>
        <taxon>Thielaviopsis</taxon>
    </lineage>
</organism>
<feature type="region of interest" description="Disordered" evidence="4">
    <location>
        <begin position="1"/>
        <end position="23"/>
    </location>
</feature>
<evidence type="ECO:0000256" key="1">
    <source>
        <dbReference type="ARBA" id="ARBA00022741"/>
    </source>
</evidence>
<dbReference type="Pfam" id="PF00271">
    <property type="entry name" value="Helicase_C"/>
    <property type="match status" value="1"/>
</dbReference>
<feature type="compositionally biased region" description="Basic and acidic residues" evidence="4">
    <location>
        <begin position="718"/>
        <end position="736"/>
    </location>
</feature>
<dbReference type="AlphaFoldDB" id="A0A0F4ZBY7"/>
<evidence type="ECO:0000259" key="5">
    <source>
        <dbReference type="PROSITE" id="PS51192"/>
    </source>
</evidence>
<feature type="compositionally biased region" description="Acidic residues" evidence="4">
    <location>
        <begin position="243"/>
        <end position="261"/>
    </location>
</feature>
<dbReference type="GO" id="GO:0006281">
    <property type="term" value="P:DNA repair"/>
    <property type="evidence" value="ECO:0007669"/>
    <property type="project" value="TreeGrafter"/>
</dbReference>
<evidence type="ECO:0000313" key="7">
    <source>
        <dbReference type="EMBL" id="KKA27636.1"/>
    </source>
</evidence>
<evidence type="ECO:0000313" key="8">
    <source>
        <dbReference type="Proteomes" id="UP000033483"/>
    </source>
</evidence>
<dbReference type="Pfam" id="PF00176">
    <property type="entry name" value="SNF2-rel_dom"/>
    <property type="match status" value="1"/>
</dbReference>
<dbReference type="PANTHER" id="PTHR45626:SF14">
    <property type="entry name" value="ATP-DEPENDENT DNA HELICASE (EUROFUNG)"/>
    <property type="match status" value="1"/>
</dbReference>
<dbReference type="OrthoDB" id="423559at2759"/>
<feature type="compositionally biased region" description="Acidic residues" evidence="4">
    <location>
        <begin position="773"/>
        <end position="785"/>
    </location>
</feature>
<evidence type="ECO:0008006" key="9">
    <source>
        <dbReference type="Google" id="ProtNLM"/>
    </source>
</evidence>
<dbReference type="InterPro" id="IPR001650">
    <property type="entry name" value="Helicase_C-like"/>
</dbReference>
<feature type="compositionally biased region" description="Basic and acidic residues" evidence="4">
    <location>
        <begin position="95"/>
        <end position="106"/>
    </location>
</feature>
<dbReference type="SMART" id="SM00490">
    <property type="entry name" value="HELICc"/>
    <property type="match status" value="1"/>
</dbReference>
<dbReference type="EMBL" id="LAEV01001611">
    <property type="protein sequence ID" value="KKA27636.1"/>
    <property type="molecule type" value="Genomic_DNA"/>
</dbReference>
<dbReference type="Gene3D" id="3.40.50.10810">
    <property type="entry name" value="Tandem AAA-ATPase domain"/>
    <property type="match status" value="1"/>
</dbReference>
<dbReference type="Gene3D" id="3.40.50.300">
    <property type="entry name" value="P-loop containing nucleotide triphosphate hydrolases"/>
    <property type="match status" value="2"/>
</dbReference>
<dbReference type="PROSITE" id="PS51194">
    <property type="entry name" value="HELICASE_CTER"/>
    <property type="match status" value="1"/>
</dbReference>
<dbReference type="SMART" id="SM00487">
    <property type="entry name" value="DEXDc"/>
    <property type="match status" value="1"/>
</dbReference>
<dbReference type="Proteomes" id="UP000033483">
    <property type="component" value="Unassembled WGS sequence"/>
</dbReference>
<keyword evidence="8" id="KW-1185">Reference proteome</keyword>
<feature type="domain" description="Helicase C-terminal" evidence="6">
    <location>
        <begin position="903"/>
        <end position="1066"/>
    </location>
</feature>
<name>A0A0F4ZBY7_9PEZI</name>
<feature type="compositionally biased region" description="Polar residues" evidence="4">
    <location>
        <begin position="39"/>
        <end position="66"/>
    </location>
</feature>
<evidence type="ECO:0000256" key="2">
    <source>
        <dbReference type="ARBA" id="ARBA00022801"/>
    </source>
</evidence>
<dbReference type="GO" id="GO:0005524">
    <property type="term" value="F:ATP binding"/>
    <property type="evidence" value="ECO:0007669"/>
    <property type="project" value="UniProtKB-KW"/>
</dbReference>
<keyword evidence="3" id="KW-0067">ATP-binding</keyword>
<dbReference type="GO" id="GO:0005634">
    <property type="term" value="C:nucleus"/>
    <property type="evidence" value="ECO:0007669"/>
    <property type="project" value="TreeGrafter"/>
</dbReference>
<dbReference type="InterPro" id="IPR000330">
    <property type="entry name" value="SNF2_N"/>
</dbReference>
<dbReference type="GO" id="GO:0008094">
    <property type="term" value="F:ATP-dependent activity, acting on DNA"/>
    <property type="evidence" value="ECO:0007669"/>
    <property type="project" value="TreeGrafter"/>
</dbReference>
<gene>
    <name evidence="7" type="ORF">TD95_001739</name>
</gene>
<dbReference type="InterPro" id="IPR049730">
    <property type="entry name" value="SNF2/RAD54-like_C"/>
</dbReference>
<evidence type="ECO:0000256" key="4">
    <source>
        <dbReference type="SAM" id="MobiDB-lite"/>
    </source>
</evidence>
<dbReference type="FunFam" id="3.40.50.10810:FF:000053">
    <property type="entry name" value="SNF2 family helicase/ATPase, putative"/>
    <property type="match status" value="1"/>
</dbReference>
<dbReference type="InterPro" id="IPR038718">
    <property type="entry name" value="SNF2-like_sf"/>
</dbReference>
<feature type="compositionally biased region" description="Basic and acidic residues" evidence="4">
    <location>
        <begin position="262"/>
        <end position="271"/>
    </location>
</feature>
<proteinExistence type="predicted"/>
<feature type="compositionally biased region" description="Low complexity" evidence="4">
    <location>
        <begin position="855"/>
        <end position="869"/>
    </location>
</feature>
<protein>
    <recommendedName>
        <fullName evidence="9">Helicase ATP-binding domain-containing protein</fullName>
    </recommendedName>
</protein>